<reference evidence="1 2" key="1">
    <citation type="submission" date="2020-09" db="EMBL/GenBank/DDBJ databases">
        <title>De no assembly of potato wild relative species, Solanum commersonii.</title>
        <authorList>
            <person name="Cho K."/>
        </authorList>
    </citation>
    <scope>NUCLEOTIDE SEQUENCE [LARGE SCALE GENOMIC DNA]</scope>
    <source>
        <strain evidence="1">LZ3.2</strain>
        <tissue evidence="1">Leaf</tissue>
    </source>
</reference>
<dbReference type="EMBL" id="JACXVP010000011">
    <property type="protein sequence ID" value="KAG5576444.1"/>
    <property type="molecule type" value="Genomic_DNA"/>
</dbReference>
<accession>A0A9J5WMN1</accession>
<proteinExistence type="predicted"/>
<dbReference type="AlphaFoldDB" id="A0A9J5WMN1"/>
<evidence type="ECO:0000313" key="1">
    <source>
        <dbReference type="EMBL" id="KAG5576444.1"/>
    </source>
</evidence>
<comment type="caution">
    <text evidence="1">The sequence shown here is derived from an EMBL/GenBank/DDBJ whole genome shotgun (WGS) entry which is preliminary data.</text>
</comment>
<keyword evidence="2" id="KW-1185">Reference proteome</keyword>
<dbReference type="Proteomes" id="UP000824120">
    <property type="component" value="Chromosome 11"/>
</dbReference>
<organism evidence="1 2">
    <name type="scientific">Solanum commersonii</name>
    <name type="common">Commerson's wild potato</name>
    <name type="synonym">Commerson's nightshade</name>
    <dbReference type="NCBI Taxonomy" id="4109"/>
    <lineage>
        <taxon>Eukaryota</taxon>
        <taxon>Viridiplantae</taxon>
        <taxon>Streptophyta</taxon>
        <taxon>Embryophyta</taxon>
        <taxon>Tracheophyta</taxon>
        <taxon>Spermatophyta</taxon>
        <taxon>Magnoliopsida</taxon>
        <taxon>eudicotyledons</taxon>
        <taxon>Gunneridae</taxon>
        <taxon>Pentapetalae</taxon>
        <taxon>asterids</taxon>
        <taxon>lamiids</taxon>
        <taxon>Solanales</taxon>
        <taxon>Solanaceae</taxon>
        <taxon>Solanoideae</taxon>
        <taxon>Solaneae</taxon>
        <taxon>Solanum</taxon>
    </lineage>
</organism>
<name>A0A9J5WMN1_SOLCO</name>
<sequence length="125" mass="13322">MEDSLANSIHPTSGHIGLPSRLSFSKEIFPSSSNSNGNSEELPLFLVEYGFGLRSTQSTINGKTPFLFRLPLAPVASLPCSFHALLLVSLASFLSPSSSASVNSGLFPISFSRLVVPFCLAMNSE</sequence>
<gene>
    <name evidence="1" type="ORF">H5410_056578</name>
</gene>
<protein>
    <submittedName>
        <fullName evidence="1">Uncharacterized protein</fullName>
    </submittedName>
</protein>
<evidence type="ECO:0000313" key="2">
    <source>
        <dbReference type="Proteomes" id="UP000824120"/>
    </source>
</evidence>